<dbReference type="EMBL" id="JBHSSW010000066">
    <property type="protein sequence ID" value="MFC6200096.1"/>
    <property type="molecule type" value="Genomic_DNA"/>
</dbReference>
<sequence length="423" mass="45360">MIGIRASLIAIAAATCSGSAIAQDLALGPQAEAAVAEDPQARLLGGVAAVVNDEVISISDVAQRARLLLITLGVPANQENLQQALPRALEELIEERLQLQKAAEYELEISDEAIESAVADIASSNQSTVQQLYDTLRQSGVNPTTLQDQMRAEIAWQRIMGGLYGQRIRISRGQIDNMLNRLSQSATEERYQLAEIFLYAPTEADKQQILEGAGVIIEQLGQGARFQLAAQQYSNAPSAAVGGDLGWVSPAELEPEAREVIENTTPPALTPPILVEDGVYIYAVRGKQDGADEAFEVSLRQILSTGSGAALNALALEQPGCDQLESIANADDGLVYADLGVVPENALTAEVRAAIDGVPVGRASSVLNTPNGEAVLFVCDRQAAGLQLPSRSQIEDRLYNQQISMLSQRDLRDLKREATIIRR</sequence>
<dbReference type="Gene3D" id="1.10.4030.10">
    <property type="entry name" value="Porin chaperone SurA, peptide-binding domain"/>
    <property type="match status" value="1"/>
</dbReference>
<dbReference type="RefSeq" id="WP_377382013.1">
    <property type="nucleotide sequence ID" value="NZ_JBHSSW010000066.1"/>
</dbReference>
<reference evidence="13" key="1">
    <citation type="journal article" date="2019" name="Int. J. Syst. Evol. Microbiol.">
        <title>The Global Catalogue of Microorganisms (GCM) 10K type strain sequencing project: providing services to taxonomists for standard genome sequencing and annotation.</title>
        <authorList>
            <consortium name="The Broad Institute Genomics Platform"/>
            <consortium name="The Broad Institute Genome Sequencing Center for Infectious Disease"/>
            <person name="Wu L."/>
            <person name="Ma J."/>
        </authorList>
    </citation>
    <scope>NUCLEOTIDE SEQUENCE [LARGE SCALE GENOMIC DNA]</scope>
    <source>
        <strain evidence="13">CGMCC-1.15741</strain>
    </source>
</reference>
<evidence type="ECO:0000256" key="2">
    <source>
        <dbReference type="ARBA" id="ARBA00022729"/>
    </source>
</evidence>
<feature type="chain" id="PRO_5045299392" description="Parvulin-like PPIase" evidence="10">
    <location>
        <begin position="23"/>
        <end position="423"/>
    </location>
</feature>
<evidence type="ECO:0000313" key="12">
    <source>
        <dbReference type="EMBL" id="MFC6200096.1"/>
    </source>
</evidence>
<protein>
    <recommendedName>
        <fullName evidence="1">Parvulin-like PPIase</fullName>
    </recommendedName>
    <alternativeName>
        <fullName evidence="7">Peptidyl-prolyl cis-trans isomerase plp</fullName>
    </alternativeName>
    <alternativeName>
        <fullName evidence="8">Rotamase plp</fullName>
    </alternativeName>
</protein>
<dbReference type="PROSITE" id="PS50198">
    <property type="entry name" value="PPIC_PPIASE_2"/>
    <property type="match status" value="1"/>
</dbReference>
<evidence type="ECO:0000256" key="7">
    <source>
        <dbReference type="ARBA" id="ARBA00030642"/>
    </source>
</evidence>
<accession>A0ABW1SEY1</accession>
<keyword evidence="5" id="KW-0143">Chaperone</keyword>
<keyword evidence="4 9" id="KW-0697">Rotamase</keyword>
<gene>
    <name evidence="12" type="ORF">ACFQDM_18635</name>
</gene>
<feature type="domain" description="PpiC" evidence="11">
    <location>
        <begin position="188"/>
        <end position="286"/>
    </location>
</feature>
<dbReference type="InterPro" id="IPR000297">
    <property type="entry name" value="PPIase_PpiC"/>
</dbReference>
<evidence type="ECO:0000256" key="6">
    <source>
        <dbReference type="ARBA" id="ARBA00023235"/>
    </source>
</evidence>
<dbReference type="InterPro" id="IPR050280">
    <property type="entry name" value="OMP_Chaperone_SurA"/>
</dbReference>
<dbReference type="Pfam" id="PF00639">
    <property type="entry name" value="Rotamase"/>
    <property type="match status" value="1"/>
</dbReference>
<dbReference type="InterPro" id="IPR046357">
    <property type="entry name" value="PPIase_dom_sf"/>
</dbReference>
<dbReference type="Pfam" id="PF09312">
    <property type="entry name" value="SurA_N"/>
    <property type="match status" value="1"/>
</dbReference>
<feature type="signal peptide" evidence="10">
    <location>
        <begin position="1"/>
        <end position="22"/>
    </location>
</feature>
<dbReference type="GO" id="GO:0003755">
    <property type="term" value="F:peptidyl-prolyl cis-trans isomerase activity"/>
    <property type="evidence" value="ECO:0007669"/>
    <property type="project" value="UniProtKB-EC"/>
</dbReference>
<evidence type="ECO:0000256" key="8">
    <source>
        <dbReference type="ARBA" id="ARBA00031484"/>
    </source>
</evidence>
<evidence type="ECO:0000256" key="3">
    <source>
        <dbReference type="ARBA" id="ARBA00022764"/>
    </source>
</evidence>
<evidence type="ECO:0000256" key="4">
    <source>
        <dbReference type="ARBA" id="ARBA00023110"/>
    </source>
</evidence>
<keyword evidence="2 10" id="KW-0732">Signal</keyword>
<dbReference type="PANTHER" id="PTHR47637:SF1">
    <property type="entry name" value="CHAPERONE SURA"/>
    <property type="match status" value="1"/>
</dbReference>
<dbReference type="Gene3D" id="3.10.50.40">
    <property type="match status" value="1"/>
</dbReference>
<proteinExistence type="predicted"/>
<keyword evidence="3" id="KW-0574">Periplasm</keyword>
<dbReference type="InterPro" id="IPR015391">
    <property type="entry name" value="SurA_N"/>
</dbReference>
<dbReference type="Proteomes" id="UP001596303">
    <property type="component" value="Unassembled WGS sequence"/>
</dbReference>
<dbReference type="SUPFAM" id="SSF109998">
    <property type="entry name" value="Triger factor/SurA peptide-binding domain-like"/>
    <property type="match status" value="1"/>
</dbReference>
<keyword evidence="13" id="KW-1185">Reference proteome</keyword>
<dbReference type="InterPro" id="IPR027304">
    <property type="entry name" value="Trigger_fact/SurA_dom_sf"/>
</dbReference>
<evidence type="ECO:0000313" key="13">
    <source>
        <dbReference type="Proteomes" id="UP001596303"/>
    </source>
</evidence>
<name>A0ABW1SEY1_9PROT</name>
<dbReference type="PANTHER" id="PTHR47637">
    <property type="entry name" value="CHAPERONE SURA"/>
    <property type="match status" value="1"/>
</dbReference>
<organism evidence="12 13">
    <name type="scientific">Ponticaulis profundi</name>
    <dbReference type="NCBI Taxonomy" id="2665222"/>
    <lineage>
        <taxon>Bacteria</taxon>
        <taxon>Pseudomonadati</taxon>
        <taxon>Pseudomonadota</taxon>
        <taxon>Alphaproteobacteria</taxon>
        <taxon>Hyphomonadales</taxon>
        <taxon>Hyphomonadaceae</taxon>
        <taxon>Ponticaulis</taxon>
    </lineage>
</organism>
<evidence type="ECO:0000256" key="9">
    <source>
        <dbReference type="PROSITE-ProRule" id="PRU00278"/>
    </source>
</evidence>
<evidence type="ECO:0000256" key="1">
    <source>
        <dbReference type="ARBA" id="ARBA00018370"/>
    </source>
</evidence>
<evidence type="ECO:0000256" key="10">
    <source>
        <dbReference type="SAM" id="SignalP"/>
    </source>
</evidence>
<keyword evidence="6 9" id="KW-0413">Isomerase</keyword>
<evidence type="ECO:0000259" key="11">
    <source>
        <dbReference type="PROSITE" id="PS50198"/>
    </source>
</evidence>
<comment type="caution">
    <text evidence="12">The sequence shown here is derived from an EMBL/GenBank/DDBJ whole genome shotgun (WGS) entry which is preliminary data.</text>
</comment>
<evidence type="ECO:0000256" key="5">
    <source>
        <dbReference type="ARBA" id="ARBA00023186"/>
    </source>
</evidence>
<dbReference type="SUPFAM" id="SSF54534">
    <property type="entry name" value="FKBP-like"/>
    <property type="match status" value="1"/>
</dbReference>